<keyword evidence="2" id="KW-1185">Reference proteome</keyword>
<dbReference type="Proteomes" id="UP000198741">
    <property type="component" value="Chromosome I"/>
</dbReference>
<name>A0A1H0K106_9ACTN</name>
<evidence type="ECO:0000313" key="1">
    <source>
        <dbReference type="EMBL" id="SDO49443.1"/>
    </source>
</evidence>
<gene>
    <name evidence="1" type="ORF">SAMN04515671_1118</name>
</gene>
<protein>
    <submittedName>
        <fullName evidence="1">Uncharacterized protein</fullName>
    </submittedName>
</protein>
<dbReference type="AlphaFoldDB" id="A0A1H0K106"/>
<dbReference type="STRING" id="1090615.SAMN04515671_1118"/>
<sequence>MSDHFTPLLASTHWLGWLPPDPGPAIRNLLEPNLLAARPEARLGRIVVTQDPEFVTGGVRIPEQDNRVAVMRAGLALAVDLHLDDQVLPATFSWVATGLHRPDDRRDQVWLDLDLSLAEAKQLLAQRVYEPDNNR</sequence>
<dbReference type="RefSeq" id="WP_090474960.1">
    <property type="nucleotide sequence ID" value="NZ_LT629710.1"/>
</dbReference>
<proteinExistence type="predicted"/>
<reference evidence="1 2" key="1">
    <citation type="submission" date="2016-10" db="EMBL/GenBank/DDBJ databases">
        <authorList>
            <person name="de Groot N.N."/>
        </authorList>
    </citation>
    <scope>NUCLEOTIDE SEQUENCE [LARGE SCALE GENOMIC DNA]</scope>
    <source>
        <strain evidence="2">P4-7,KCTC 19426,CECT 7604</strain>
    </source>
</reference>
<dbReference type="EMBL" id="LT629710">
    <property type="protein sequence ID" value="SDO49443.1"/>
    <property type="molecule type" value="Genomic_DNA"/>
</dbReference>
<organism evidence="1 2">
    <name type="scientific">Nakamurella panacisegetis</name>
    <dbReference type="NCBI Taxonomy" id="1090615"/>
    <lineage>
        <taxon>Bacteria</taxon>
        <taxon>Bacillati</taxon>
        <taxon>Actinomycetota</taxon>
        <taxon>Actinomycetes</taxon>
        <taxon>Nakamurellales</taxon>
        <taxon>Nakamurellaceae</taxon>
        <taxon>Nakamurella</taxon>
    </lineage>
</organism>
<accession>A0A1H0K106</accession>
<evidence type="ECO:0000313" key="2">
    <source>
        <dbReference type="Proteomes" id="UP000198741"/>
    </source>
</evidence>
<dbReference type="OrthoDB" id="798764at2"/>